<evidence type="ECO:0000256" key="1">
    <source>
        <dbReference type="SAM" id="MobiDB-lite"/>
    </source>
</evidence>
<comment type="caution">
    <text evidence="2">The sequence shown here is derived from an EMBL/GenBank/DDBJ whole genome shotgun (WGS) entry which is preliminary data.</text>
</comment>
<dbReference type="EMBL" id="MRVG01000023">
    <property type="protein sequence ID" value="PMB63401.1"/>
    <property type="molecule type" value="Genomic_DNA"/>
</dbReference>
<proteinExistence type="predicted"/>
<dbReference type="Proteomes" id="UP000235728">
    <property type="component" value="Unassembled WGS sequence"/>
</dbReference>
<sequence>MSGTDLTETNLYRGGIAPSGNAEASAIVPLNYCPRTSLGLANNWATPVWKLDPPRSPLSSSHGC</sequence>
<gene>
    <name evidence="2" type="ORF">BM221_010764</name>
</gene>
<protein>
    <submittedName>
        <fullName evidence="2">Uncharacterized protein</fullName>
    </submittedName>
</protein>
<evidence type="ECO:0000313" key="3">
    <source>
        <dbReference type="Proteomes" id="UP000235728"/>
    </source>
</evidence>
<evidence type="ECO:0000313" key="2">
    <source>
        <dbReference type="EMBL" id="PMB63401.1"/>
    </source>
</evidence>
<reference evidence="2 3" key="1">
    <citation type="journal article" date="2016" name="Appl. Microbiol. Biotechnol.">
        <title>Characterization of T-DNA insertion mutants with decreased virulence in the entomopathogenic fungus Beauveria bassiana JEF-007.</title>
        <authorList>
            <person name="Kim S."/>
            <person name="Lee S.J."/>
            <person name="Nai Y.S."/>
            <person name="Yu J.S."/>
            <person name="Lee M.R."/>
            <person name="Yang Y.T."/>
            <person name="Kim J.S."/>
        </authorList>
    </citation>
    <scope>NUCLEOTIDE SEQUENCE [LARGE SCALE GENOMIC DNA]</scope>
    <source>
        <strain evidence="2 3">JEF-007</strain>
    </source>
</reference>
<feature type="compositionally biased region" description="Polar residues" evidence="1">
    <location>
        <begin position="1"/>
        <end position="10"/>
    </location>
</feature>
<organism evidence="2 3">
    <name type="scientific">Beauveria bassiana</name>
    <name type="common">White muscardine disease fungus</name>
    <name type="synonym">Tritirachium shiotae</name>
    <dbReference type="NCBI Taxonomy" id="176275"/>
    <lineage>
        <taxon>Eukaryota</taxon>
        <taxon>Fungi</taxon>
        <taxon>Dikarya</taxon>
        <taxon>Ascomycota</taxon>
        <taxon>Pezizomycotina</taxon>
        <taxon>Sordariomycetes</taxon>
        <taxon>Hypocreomycetidae</taxon>
        <taxon>Hypocreales</taxon>
        <taxon>Cordycipitaceae</taxon>
        <taxon>Beauveria</taxon>
    </lineage>
</organism>
<accession>A0A2N6N800</accession>
<feature type="region of interest" description="Disordered" evidence="1">
    <location>
        <begin position="1"/>
        <end position="20"/>
    </location>
</feature>
<dbReference type="AlphaFoldDB" id="A0A2N6N800"/>
<name>A0A2N6N800_BEABA</name>